<name>A0A1L1PKC5_HYDIT</name>
<evidence type="ECO:0000313" key="3">
    <source>
        <dbReference type="Proteomes" id="UP000028878"/>
    </source>
</evidence>
<dbReference type="Proteomes" id="UP000028878">
    <property type="component" value="Unassembled WGS sequence"/>
</dbReference>
<proteinExistence type="predicted"/>
<dbReference type="AlphaFoldDB" id="A0A1L1PKC5"/>
<evidence type="ECO:0000256" key="1">
    <source>
        <dbReference type="SAM" id="Phobius"/>
    </source>
</evidence>
<keyword evidence="1" id="KW-0812">Transmembrane</keyword>
<reference evidence="3" key="1">
    <citation type="submission" date="2014-11" db="EMBL/GenBank/DDBJ databases">
        <title>Draft genome sequence of Hydrogenophaga intermedia S1.</title>
        <authorList>
            <person name="Gan H.M."/>
            <person name="Chew T.H."/>
            <person name="Stolz A."/>
        </authorList>
    </citation>
    <scope>NUCLEOTIDE SEQUENCE [LARGE SCALE GENOMIC DNA]</scope>
    <source>
        <strain evidence="3">S1</strain>
    </source>
</reference>
<gene>
    <name evidence="2" type="ORF">BN948_01809</name>
</gene>
<sequence length="120" mass="13203">MQRLITLGFWCSVAGLTIASLVPVDLLPPQAMNLWDKAQHALGFAWLALLGLIAYPRQAGAVLAGLIVWGGLIELMQLATGWRYGEWIDWLADAIGVLAVWLPWRLLPDRLTGRALTGRT</sequence>
<organism evidence="2 3">
    <name type="scientific">Hydrogenophaga intermedia</name>
    <dbReference type="NCBI Taxonomy" id="65786"/>
    <lineage>
        <taxon>Bacteria</taxon>
        <taxon>Pseudomonadati</taxon>
        <taxon>Pseudomonadota</taxon>
        <taxon>Betaproteobacteria</taxon>
        <taxon>Burkholderiales</taxon>
        <taxon>Comamonadaceae</taxon>
        <taxon>Hydrogenophaga</taxon>
    </lineage>
</organism>
<dbReference type="EMBL" id="CCAE010000010">
    <property type="protein sequence ID" value="CDN87387.1"/>
    <property type="molecule type" value="Genomic_DNA"/>
</dbReference>
<protein>
    <recommendedName>
        <fullName evidence="4">VanZ family protein</fullName>
    </recommendedName>
</protein>
<keyword evidence="1" id="KW-1133">Transmembrane helix</keyword>
<keyword evidence="1" id="KW-0472">Membrane</keyword>
<keyword evidence="3" id="KW-1185">Reference proteome</keyword>
<evidence type="ECO:0008006" key="4">
    <source>
        <dbReference type="Google" id="ProtNLM"/>
    </source>
</evidence>
<feature type="transmembrane region" description="Helical" evidence="1">
    <location>
        <begin position="38"/>
        <end position="55"/>
    </location>
</feature>
<dbReference type="RefSeq" id="WP_009516319.1">
    <property type="nucleotide sequence ID" value="NZ_CCAE010000010.1"/>
</dbReference>
<evidence type="ECO:0000313" key="2">
    <source>
        <dbReference type="EMBL" id="CDN87387.1"/>
    </source>
</evidence>
<accession>A0A1L1PKC5</accession>